<dbReference type="InterPro" id="IPR049449">
    <property type="entry name" value="TesB_ACOT8-like_N"/>
</dbReference>
<dbReference type="InterPro" id="IPR049450">
    <property type="entry name" value="ACOT8-like_C"/>
</dbReference>
<keyword evidence="4" id="KW-1185">Reference proteome</keyword>
<feature type="domain" description="Acyl-CoA thioesterase-like C-terminal" evidence="2">
    <location>
        <begin position="138"/>
        <end position="258"/>
    </location>
</feature>
<evidence type="ECO:0000313" key="4">
    <source>
        <dbReference type="Proteomes" id="UP000780875"/>
    </source>
</evidence>
<dbReference type="Pfam" id="PF13622">
    <property type="entry name" value="4HBT_3"/>
    <property type="match status" value="1"/>
</dbReference>
<gene>
    <name evidence="3" type="ORF">K8U61_07570</name>
</gene>
<feature type="domain" description="Acyl-CoA thioesterase-like N-terminal HotDog" evidence="1">
    <location>
        <begin position="31"/>
        <end position="113"/>
    </location>
</feature>
<evidence type="ECO:0000259" key="2">
    <source>
        <dbReference type="Pfam" id="PF20789"/>
    </source>
</evidence>
<dbReference type="RefSeq" id="WP_224122390.1">
    <property type="nucleotide sequence ID" value="NZ_JAIQZJ010000003.1"/>
</dbReference>
<evidence type="ECO:0000259" key="1">
    <source>
        <dbReference type="Pfam" id="PF13622"/>
    </source>
</evidence>
<comment type="caution">
    <text evidence="3">The sequence shown here is derived from an EMBL/GenBank/DDBJ whole genome shotgun (WGS) entry which is preliminary data.</text>
</comment>
<evidence type="ECO:0000313" key="3">
    <source>
        <dbReference type="EMBL" id="MBZ5738016.1"/>
    </source>
</evidence>
<sequence>MTATPFDRTDVAYFRKDGDTLLPNQPACSMWSDDQMHGVALSGALARAAEQQLAAVDRPELIPARWTVDLFKPARMQPCSFNTEVVREGSRICLVDVTMTQHGQRVARASATFLKPTAAAPGEVWEPAERPSPPPLDVAPPATSAHVPFFRSDSAWSQDFREHQNAGRKASWNSSFPVVAGERLTGFQAAAAIADGASMVTNWGTGGVEYINTDIALTLARPPAGTEIGLLATDRVEHDGIAVGTATMYDREGPLGTVIVAALANAGRTVNLSGVEYTDDGERRQV</sequence>
<accession>A0ABS7UAL9</accession>
<dbReference type="Pfam" id="PF20789">
    <property type="entry name" value="4HBT_3C"/>
    <property type="match status" value="1"/>
</dbReference>
<dbReference type="Proteomes" id="UP000780875">
    <property type="component" value="Unassembled WGS sequence"/>
</dbReference>
<proteinExistence type="predicted"/>
<dbReference type="SUPFAM" id="SSF54637">
    <property type="entry name" value="Thioesterase/thiol ester dehydrase-isomerase"/>
    <property type="match status" value="1"/>
</dbReference>
<dbReference type="InterPro" id="IPR029069">
    <property type="entry name" value="HotDog_dom_sf"/>
</dbReference>
<dbReference type="Gene3D" id="2.40.160.210">
    <property type="entry name" value="Acyl-CoA thioesterase, double hotdog domain"/>
    <property type="match status" value="1"/>
</dbReference>
<dbReference type="InterPro" id="IPR042171">
    <property type="entry name" value="Acyl-CoA_hotdog"/>
</dbReference>
<protein>
    <submittedName>
        <fullName evidence="3">Thioesterase family protein</fullName>
    </submittedName>
</protein>
<name>A0ABS7UAL9_9ACTN</name>
<reference evidence="3 4" key="1">
    <citation type="submission" date="2021-09" db="EMBL/GenBank/DDBJ databases">
        <title>Whole genome sequence of Nocardioides sp. GBK3QG-3.</title>
        <authorList>
            <person name="Tuo L."/>
        </authorList>
    </citation>
    <scope>NUCLEOTIDE SEQUENCE [LARGE SCALE GENOMIC DNA]</scope>
    <source>
        <strain evidence="3 4">GBK3QG-3</strain>
    </source>
</reference>
<dbReference type="EMBL" id="JAIQZJ010000003">
    <property type="protein sequence ID" value="MBZ5738016.1"/>
    <property type="molecule type" value="Genomic_DNA"/>
</dbReference>
<organism evidence="3 4">
    <name type="scientific">Nocardioides mangrovi</name>
    <dbReference type="NCBI Taxonomy" id="2874580"/>
    <lineage>
        <taxon>Bacteria</taxon>
        <taxon>Bacillati</taxon>
        <taxon>Actinomycetota</taxon>
        <taxon>Actinomycetes</taxon>
        <taxon>Propionibacteriales</taxon>
        <taxon>Nocardioidaceae</taxon>
        <taxon>Nocardioides</taxon>
    </lineage>
</organism>